<comment type="similarity">
    <text evidence="1">Belongs to the leucine-binding protein family.</text>
</comment>
<evidence type="ECO:0000313" key="5">
    <source>
        <dbReference type="Proteomes" id="UP001595722"/>
    </source>
</evidence>
<dbReference type="PANTHER" id="PTHR30483">
    <property type="entry name" value="LEUCINE-SPECIFIC-BINDING PROTEIN"/>
    <property type="match status" value="1"/>
</dbReference>
<evidence type="ECO:0000256" key="2">
    <source>
        <dbReference type="ARBA" id="ARBA00022729"/>
    </source>
</evidence>
<gene>
    <name evidence="4" type="ORF">ACFOMG_17625</name>
</gene>
<reference evidence="5" key="1">
    <citation type="journal article" date="2019" name="Int. J. Syst. Evol. Microbiol.">
        <title>The Global Catalogue of Microorganisms (GCM) 10K type strain sequencing project: providing services to taxonomists for standard genome sequencing and annotation.</title>
        <authorList>
            <consortium name="The Broad Institute Genomics Platform"/>
            <consortium name="The Broad Institute Genome Sequencing Center for Infectious Disease"/>
            <person name="Wu L."/>
            <person name="Ma J."/>
        </authorList>
    </citation>
    <scope>NUCLEOTIDE SEQUENCE [LARGE SCALE GENOMIC DNA]</scope>
    <source>
        <strain evidence="5">KCTC 42424</strain>
    </source>
</reference>
<dbReference type="InterPro" id="IPR028081">
    <property type="entry name" value="Leu-bd"/>
</dbReference>
<comment type="caution">
    <text evidence="4">The sequence shown here is derived from an EMBL/GenBank/DDBJ whole genome shotgun (WGS) entry which is preliminary data.</text>
</comment>
<dbReference type="SUPFAM" id="SSF53822">
    <property type="entry name" value="Periplasmic binding protein-like I"/>
    <property type="match status" value="1"/>
</dbReference>
<evidence type="ECO:0000259" key="3">
    <source>
        <dbReference type="Pfam" id="PF13458"/>
    </source>
</evidence>
<dbReference type="Pfam" id="PF13458">
    <property type="entry name" value="Peripla_BP_6"/>
    <property type="match status" value="1"/>
</dbReference>
<keyword evidence="2" id="KW-0732">Signal</keyword>
<organism evidence="4 5">
    <name type="scientific">Bacterioplanoides pacificum</name>
    <dbReference type="NCBI Taxonomy" id="1171596"/>
    <lineage>
        <taxon>Bacteria</taxon>
        <taxon>Pseudomonadati</taxon>
        <taxon>Pseudomonadota</taxon>
        <taxon>Gammaproteobacteria</taxon>
        <taxon>Oceanospirillales</taxon>
        <taxon>Oceanospirillaceae</taxon>
        <taxon>Bacterioplanoides</taxon>
    </lineage>
</organism>
<evidence type="ECO:0000313" key="4">
    <source>
        <dbReference type="EMBL" id="MFC3681926.1"/>
    </source>
</evidence>
<sequence length="422" mass="46161">MRGLAGWRYVGQGIILTLLLATPLLQAAETIKLGLNYPSTGRYKEQGIMQARGALLAIEEINAAGGLQGKPLELLTANTASKPDKAVANVAKLADQGAAMLFGGASSAVAIAAGKAAAKRDLLYFGTLTYANGTTGVEGHKHMFRESYNAWMASKALGRYLSDQLQGKKLFYITADYSWGWSTEESLRRFTGSMDNSEHPGMKVTFPRPRESDFSAALEAAKASGAEVLMLVQFGDDMALALRLAQRMELQKQMQIIVPSLTLGMAKIAGAGIMEGVIGAVPWSWQVPYQYDYPRGKAFVEAFLDKYQVHPSSSAASAYNIVYQFKDAVERSGSLKTATLIKALEGHRYSGVKDEQQWRAFDHQSVQSVYVVRSRPRNEILTSHLREDFFEVLMKLPAAEAARSHKEWLAVRQAAGKPAVLQ</sequence>
<dbReference type="EMBL" id="JBHRYB010000025">
    <property type="protein sequence ID" value="MFC3681926.1"/>
    <property type="molecule type" value="Genomic_DNA"/>
</dbReference>
<accession>A0ABV7VWM0</accession>
<dbReference type="Gene3D" id="3.40.50.2300">
    <property type="match status" value="2"/>
</dbReference>
<dbReference type="RefSeq" id="WP_376868627.1">
    <property type="nucleotide sequence ID" value="NZ_JBHRYB010000025.1"/>
</dbReference>
<evidence type="ECO:0000256" key="1">
    <source>
        <dbReference type="ARBA" id="ARBA00010062"/>
    </source>
</evidence>
<dbReference type="Proteomes" id="UP001595722">
    <property type="component" value="Unassembled WGS sequence"/>
</dbReference>
<dbReference type="PANTHER" id="PTHR30483:SF6">
    <property type="entry name" value="PERIPLASMIC BINDING PROTEIN OF ABC TRANSPORTER FOR NATURAL AMINO ACIDS"/>
    <property type="match status" value="1"/>
</dbReference>
<name>A0ABV7VWM0_9GAMM</name>
<protein>
    <submittedName>
        <fullName evidence="4">ABC transporter substrate-binding protein</fullName>
    </submittedName>
</protein>
<proteinExistence type="inferred from homology"/>
<keyword evidence="5" id="KW-1185">Reference proteome</keyword>
<feature type="domain" description="Leucine-binding protein" evidence="3">
    <location>
        <begin position="30"/>
        <end position="374"/>
    </location>
</feature>
<dbReference type="InterPro" id="IPR051010">
    <property type="entry name" value="BCAA_transport"/>
</dbReference>
<dbReference type="InterPro" id="IPR028082">
    <property type="entry name" value="Peripla_BP_I"/>
</dbReference>